<evidence type="ECO:0000256" key="5">
    <source>
        <dbReference type="ARBA" id="ARBA00022884"/>
    </source>
</evidence>
<dbReference type="EMBL" id="CM001436">
    <property type="protein sequence ID" value="EHQ36404.1"/>
    <property type="molecule type" value="Genomic_DNA"/>
</dbReference>
<dbReference type="GO" id="GO:0016787">
    <property type="term" value="F:hydrolase activity"/>
    <property type="evidence" value="ECO:0007669"/>
    <property type="project" value="UniProtKB-KW"/>
</dbReference>
<dbReference type="STRING" id="937775.Metlim_2350"/>
<dbReference type="Gene3D" id="3.30.920.30">
    <property type="entry name" value="Hypothetical protein"/>
    <property type="match status" value="1"/>
</dbReference>
<dbReference type="HOGENOM" id="CLU_164851_9_0_2"/>
<dbReference type="AlphaFoldDB" id="H1Z259"/>
<keyword evidence="1" id="KW-1277">Toxin-antitoxin system</keyword>
<dbReference type="GO" id="GO:0003729">
    <property type="term" value="F:mRNA binding"/>
    <property type="evidence" value="ECO:0007669"/>
    <property type="project" value="InterPro"/>
</dbReference>
<keyword evidence="2" id="KW-0540">Nuclease</keyword>
<keyword evidence="6" id="KW-0346">Stress response</keyword>
<dbReference type="Pfam" id="PF07927">
    <property type="entry name" value="HicA_toxin"/>
    <property type="match status" value="1"/>
</dbReference>
<accession>H1Z259</accession>
<dbReference type="GO" id="GO:0004519">
    <property type="term" value="F:endonuclease activity"/>
    <property type="evidence" value="ECO:0007669"/>
    <property type="project" value="UniProtKB-KW"/>
</dbReference>
<proteinExistence type="predicted"/>
<keyword evidence="4" id="KW-0378">Hydrolase</keyword>
<evidence type="ECO:0000256" key="1">
    <source>
        <dbReference type="ARBA" id="ARBA00022649"/>
    </source>
</evidence>
<keyword evidence="3" id="KW-0255">Endonuclease</keyword>
<dbReference type="InterPro" id="IPR038570">
    <property type="entry name" value="HicA_sf"/>
</dbReference>
<evidence type="ECO:0000256" key="3">
    <source>
        <dbReference type="ARBA" id="ARBA00022759"/>
    </source>
</evidence>
<dbReference type="RefSeq" id="WP_004078660.1">
    <property type="nucleotide sequence ID" value="NZ_CM001436.1"/>
</dbReference>
<evidence type="ECO:0000313" key="8">
    <source>
        <dbReference type="Proteomes" id="UP000005741"/>
    </source>
</evidence>
<reference evidence="7 8" key="1">
    <citation type="submission" date="2011-10" db="EMBL/GenBank/DDBJ databases">
        <title>The Improved High-Quality Draft genome of Methanoplanus limicola DSM 2279.</title>
        <authorList>
            <consortium name="US DOE Joint Genome Institute (JGI-PGF)"/>
            <person name="Lucas S."/>
            <person name="Copeland A."/>
            <person name="Lapidus A."/>
            <person name="Glavina del Rio T."/>
            <person name="Dalin E."/>
            <person name="Tice H."/>
            <person name="Bruce D."/>
            <person name="Goodwin L."/>
            <person name="Pitluck S."/>
            <person name="Peters L."/>
            <person name="Mikhailova N."/>
            <person name="Lu M."/>
            <person name="Kyrpides N."/>
            <person name="Mavromatis K."/>
            <person name="Ivanova N."/>
            <person name="Markowitz V."/>
            <person name="Cheng J.-F."/>
            <person name="Hugenholtz P."/>
            <person name="Woyke T."/>
            <person name="Wu D."/>
            <person name="Wirth R."/>
            <person name="Brambilla E.-M."/>
            <person name="Klenk H.-P."/>
            <person name="Eisen J.A."/>
        </authorList>
    </citation>
    <scope>NUCLEOTIDE SEQUENCE [LARGE SCALE GENOMIC DNA]</scope>
    <source>
        <strain evidence="7 8">DSM 2279</strain>
    </source>
</reference>
<protein>
    <submittedName>
        <fullName evidence="7">YcfA family protein</fullName>
    </submittedName>
</protein>
<dbReference type="InterPro" id="IPR012933">
    <property type="entry name" value="HicA_mRNA_interferase"/>
</dbReference>
<dbReference type="SUPFAM" id="SSF54786">
    <property type="entry name" value="YcfA/nrd intein domain"/>
    <property type="match status" value="1"/>
</dbReference>
<keyword evidence="5" id="KW-0694">RNA-binding</keyword>
<organism evidence="7 8">
    <name type="scientific">Methanoplanus limicola DSM 2279</name>
    <dbReference type="NCBI Taxonomy" id="937775"/>
    <lineage>
        <taxon>Archaea</taxon>
        <taxon>Methanobacteriati</taxon>
        <taxon>Methanobacteriota</taxon>
        <taxon>Stenosarchaea group</taxon>
        <taxon>Methanomicrobia</taxon>
        <taxon>Methanomicrobiales</taxon>
        <taxon>Methanomicrobiaceae</taxon>
        <taxon>Methanoplanus</taxon>
    </lineage>
</organism>
<evidence type="ECO:0000313" key="7">
    <source>
        <dbReference type="EMBL" id="EHQ36404.1"/>
    </source>
</evidence>
<sequence>MSQSKLSPVSWNEFIKRLRQLNFDGPYQGGKHPYMIKGDLILTIPNPHQKDISVDLLSRILKQANITREEWLNN</sequence>
<dbReference type="Proteomes" id="UP000005741">
    <property type="component" value="Chromosome"/>
</dbReference>
<evidence type="ECO:0000256" key="2">
    <source>
        <dbReference type="ARBA" id="ARBA00022722"/>
    </source>
</evidence>
<keyword evidence="8" id="KW-1185">Reference proteome</keyword>
<dbReference type="OrthoDB" id="130359at2157"/>
<gene>
    <name evidence="7" type="ORF">Metlim_2350</name>
</gene>
<evidence type="ECO:0000256" key="6">
    <source>
        <dbReference type="ARBA" id="ARBA00023016"/>
    </source>
</evidence>
<dbReference type="InParanoid" id="H1Z259"/>
<evidence type="ECO:0000256" key="4">
    <source>
        <dbReference type="ARBA" id="ARBA00022801"/>
    </source>
</evidence>
<name>H1Z259_9EURY</name>